<name>A0A9P6WNX7_9ASCO</name>
<evidence type="ECO:0000313" key="2">
    <source>
        <dbReference type="Proteomes" id="UP000697127"/>
    </source>
</evidence>
<sequence>MFTLYSFEGYFDFQHKFDVDAKYEIDYFDSIPSFTSVNVDDNFDYMEGNWIVDWNKELRDEDKDGNIDDKCQTEYNEYEGIAEMFDYSEKFDEGNIMNKTFNEEMLLVDLASILEEMTKYVNWDIENLYTYINNHITKISKNVSCMSVYPQIGYNYGALKLCNHSAYGDYCYGCHNECKIEWLDSFEQYEEKLIEERYLDDVYDSECTDFEICSINSVEIEIIENKTSFVKRVNKIKSAKKIRKHTRNNFRHSQCKKKLHKRK</sequence>
<proteinExistence type="predicted"/>
<comment type="caution">
    <text evidence="1">The sequence shown here is derived from an EMBL/GenBank/DDBJ whole genome shotgun (WGS) entry which is preliminary data.</text>
</comment>
<organism evidence="1 2">
    <name type="scientific">Pichia californica</name>
    <dbReference type="NCBI Taxonomy" id="460514"/>
    <lineage>
        <taxon>Eukaryota</taxon>
        <taxon>Fungi</taxon>
        <taxon>Dikarya</taxon>
        <taxon>Ascomycota</taxon>
        <taxon>Saccharomycotina</taxon>
        <taxon>Pichiomycetes</taxon>
        <taxon>Pichiales</taxon>
        <taxon>Pichiaceae</taxon>
        <taxon>Pichia</taxon>
    </lineage>
</organism>
<dbReference type="EMBL" id="PUHW01000030">
    <property type="protein sequence ID" value="KAG0690479.1"/>
    <property type="molecule type" value="Genomic_DNA"/>
</dbReference>
<keyword evidence="2" id="KW-1185">Reference proteome</keyword>
<dbReference type="Proteomes" id="UP000697127">
    <property type="component" value="Unassembled WGS sequence"/>
</dbReference>
<protein>
    <submittedName>
        <fullName evidence="1">Uncharacterized protein</fullName>
    </submittedName>
</protein>
<evidence type="ECO:0000313" key="1">
    <source>
        <dbReference type="EMBL" id="KAG0690479.1"/>
    </source>
</evidence>
<reference evidence="1" key="1">
    <citation type="submission" date="2020-11" db="EMBL/GenBank/DDBJ databases">
        <title>Kefir isolates.</title>
        <authorList>
            <person name="Marcisauskas S."/>
            <person name="Kim Y."/>
            <person name="Blasche S."/>
        </authorList>
    </citation>
    <scope>NUCLEOTIDE SEQUENCE</scope>
    <source>
        <strain evidence="1">Olga-1</strain>
    </source>
</reference>
<dbReference type="AlphaFoldDB" id="A0A9P6WNX7"/>
<gene>
    <name evidence="1" type="ORF">C6P40_002724</name>
</gene>
<accession>A0A9P6WNX7</accession>